<dbReference type="CDD" id="cd07119">
    <property type="entry name" value="ALDH_BADH-GbsA"/>
    <property type="match status" value="1"/>
</dbReference>
<dbReference type="EMBL" id="FQXR01000025">
    <property type="protein sequence ID" value="SHI20723.1"/>
    <property type="molecule type" value="Genomic_DNA"/>
</dbReference>
<dbReference type="RefSeq" id="WP_072745460.1">
    <property type="nucleotide sequence ID" value="NZ_FQXR01000025.1"/>
</dbReference>
<dbReference type="Proteomes" id="UP000184389">
    <property type="component" value="Unassembled WGS sequence"/>
</dbReference>
<sequence length="491" mass="54211">MKEILKMYINGEWVLSESGKVRNIINPANNEIIVTVTDGTEEDVIKATNAAQKAFYDDDWMGTQAVERARLLYKVADLLEENLNAFAELETLNTGKPIREAETDITKSITCFRYYAGLATKPHGMTYEVPDDIQALVVREPIGVCGIIVPWNFPLLMAVWQLAPALAAGNTIILKPSELTPLTAIKLFEVFEKVGFPKGVVNLVLGNGKNVGAEIAANVDVDKISFTGGTKTGKSIMVAASSNIKKMSLELGGKSPNIVFEDVDLDIAVDYALFSIFTGQGQVCVAGSRLLLQESIYDKFIYKLVERAQKIRVGNGKDKNTEMGPLISEAHMNKVLNYIEIGKNQGATLVCGGNRILDGELQRGFFVEPTIFINTTPNMRIVQEEIFGPVLVVQKFRDEEEAIYLANKTNYGLAGAVFTNDISKAHRVIKKLRAGITWINTYHTTFNEGPWGGYKQSGIGRGLGTFGYEAYTEVKQININMNIKPIDWFSK</sequence>
<dbReference type="InterPro" id="IPR029510">
    <property type="entry name" value="Ald_DH_CS_GLU"/>
</dbReference>
<accession>A0A1M5ZA01</accession>
<protein>
    <submittedName>
        <fullName evidence="6">Betaine-aldehyde dehydrogenase</fullName>
    </submittedName>
</protein>
<organism evidence="6 7">
    <name type="scientific">Sporanaerobacter acetigenes DSM 13106</name>
    <dbReference type="NCBI Taxonomy" id="1123281"/>
    <lineage>
        <taxon>Bacteria</taxon>
        <taxon>Bacillati</taxon>
        <taxon>Bacillota</taxon>
        <taxon>Tissierellia</taxon>
        <taxon>Tissierellales</taxon>
        <taxon>Sporanaerobacteraceae</taxon>
        <taxon>Sporanaerobacter</taxon>
    </lineage>
</organism>
<dbReference type="PROSITE" id="PS00687">
    <property type="entry name" value="ALDEHYDE_DEHYDR_GLU"/>
    <property type="match status" value="1"/>
</dbReference>
<evidence type="ECO:0000313" key="7">
    <source>
        <dbReference type="Proteomes" id="UP000184389"/>
    </source>
</evidence>
<evidence type="ECO:0000256" key="2">
    <source>
        <dbReference type="ARBA" id="ARBA00023002"/>
    </source>
</evidence>
<reference evidence="6 7" key="1">
    <citation type="submission" date="2016-11" db="EMBL/GenBank/DDBJ databases">
        <authorList>
            <person name="Jaros S."/>
            <person name="Januszkiewicz K."/>
            <person name="Wedrychowicz H."/>
        </authorList>
    </citation>
    <scope>NUCLEOTIDE SEQUENCE [LARGE SCALE GENOMIC DNA]</scope>
    <source>
        <strain evidence="6 7">DSM 13106</strain>
    </source>
</reference>
<gene>
    <name evidence="6" type="ORF">SAMN02745180_02873</name>
</gene>
<dbReference type="InterPro" id="IPR015590">
    <property type="entry name" value="Aldehyde_DH_dom"/>
</dbReference>
<dbReference type="InterPro" id="IPR016161">
    <property type="entry name" value="Ald_DH/histidinol_DH"/>
</dbReference>
<evidence type="ECO:0000256" key="4">
    <source>
        <dbReference type="RuleBase" id="RU003345"/>
    </source>
</evidence>
<keyword evidence="7" id="KW-1185">Reference proteome</keyword>
<dbReference type="InterPro" id="IPR016163">
    <property type="entry name" value="Ald_DH_C"/>
</dbReference>
<dbReference type="SUPFAM" id="SSF53720">
    <property type="entry name" value="ALDH-like"/>
    <property type="match status" value="1"/>
</dbReference>
<proteinExistence type="inferred from homology"/>
<feature type="active site" evidence="3">
    <location>
        <position position="250"/>
    </location>
</feature>
<dbReference type="AlphaFoldDB" id="A0A1M5ZA01"/>
<feature type="domain" description="Aldehyde dehydrogenase" evidence="5">
    <location>
        <begin position="13"/>
        <end position="477"/>
    </location>
</feature>
<dbReference type="Gene3D" id="3.40.605.10">
    <property type="entry name" value="Aldehyde Dehydrogenase, Chain A, domain 1"/>
    <property type="match status" value="1"/>
</dbReference>
<name>A0A1M5ZA01_9FIRM</name>
<comment type="similarity">
    <text evidence="1 4">Belongs to the aldehyde dehydrogenase family.</text>
</comment>
<dbReference type="OrthoDB" id="9762913at2"/>
<keyword evidence="2 4" id="KW-0560">Oxidoreductase</keyword>
<dbReference type="Pfam" id="PF00171">
    <property type="entry name" value="Aldedh"/>
    <property type="match status" value="1"/>
</dbReference>
<dbReference type="PANTHER" id="PTHR11699">
    <property type="entry name" value="ALDEHYDE DEHYDROGENASE-RELATED"/>
    <property type="match status" value="1"/>
</dbReference>
<evidence type="ECO:0000256" key="3">
    <source>
        <dbReference type="PROSITE-ProRule" id="PRU10007"/>
    </source>
</evidence>
<dbReference type="InterPro" id="IPR016162">
    <property type="entry name" value="Ald_DH_N"/>
</dbReference>
<evidence type="ECO:0000313" key="6">
    <source>
        <dbReference type="EMBL" id="SHI20723.1"/>
    </source>
</evidence>
<dbReference type="GO" id="GO:0016620">
    <property type="term" value="F:oxidoreductase activity, acting on the aldehyde or oxo group of donors, NAD or NADP as acceptor"/>
    <property type="evidence" value="ECO:0007669"/>
    <property type="project" value="InterPro"/>
</dbReference>
<evidence type="ECO:0000256" key="1">
    <source>
        <dbReference type="ARBA" id="ARBA00009986"/>
    </source>
</evidence>
<dbReference type="FunFam" id="3.40.309.10:FF:000012">
    <property type="entry name" value="Betaine aldehyde dehydrogenase"/>
    <property type="match status" value="1"/>
</dbReference>
<dbReference type="Gene3D" id="3.40.309.10">
    <property type="entry name" value="Aldehyde Dehydrogenase, Chain A, domain 2"/>
    <property type="match status" value="1"/>
</dbReference>
<evidence type="ECO:0000259" key="5">
    <source>
        <dbReference type="Pfam" id="PF00171"/>
    </source>
</evidence>
<dbReference type="FunFam" id="3.40.605.10:FF:000007">
    <property type="entry name" value="NAD/NADP-dependent betaine aldehyde dehydrogenase"/>
    <property type="match status" value="1"/>
</dbReference>
<dbReference type="STRING" id="1123281.SAMN02745180_02873"/>